<dbReference type="Pfam" id="PF20167">
    <property type="entry name" value="Transposase_32"/>
    <property type="match status" value="1"/>
</dbReference>
<evidence type="ECO:0000256" key="1">
    <source>
        <dbReference type="SAM" id="MobiDB-lite"/>
    </source>
</evidence>
<protein>
    <recommendedName>
        <fullName evidence="2">Putative plant transposon protein domain-containing protein</fullName>
    </recommendedName>
</protein>
<reference evidence="3 4" key="1">
    <citation type="journal article" date="2023" name="Plants (Basel)">
        <title>Bridging the Gap: Combining Genomics and Transcriptomics Approaches to Understand Stylosanthes scabra, an Orphan Legume from the Brazilian Caatinga.</title>
        <authorList>
            <person name="Ferreira-Neto J.R.C."/>
            <person name="da Silva M.D."/>
            <person name="Binneck E."/>
            <person name="de Melo N.F."/>
            <person name="da Silva R.H."/>
            <person name="de Melo A.L.T.M."/>
            <person name="Pandolfi V."/>
            <person name="Bustamante F.O."/>
            <person name="Brasileiro-Vidal A.C."/>
            <person name="Benko-Iseppon A.M."/>
        </authorList>
    </citation>
    <scope>NUCLEOTIDE SEQUENCE [LARGE SCALE GENOMIC DNA]</scope>
    <source>
        <tissue evidence="3">Leaves</tissue>
    </source>
</reference>
<dbReference type="EMBL" id="JASCZI010061371">
    <property type="protein sequence ID" value="MED6138559.1"/>
    <property type="molecule type" value="Genomic_DNA"/>
</dbReference>
<sequence>MGTARNPKPIQLRRQELRPLARGWQELIIHNIIPTGNKSEITVARAVLRHSIIQGDDVRAEDIIADNMVIIAQSIKGKGLLGFPSTIYKLCKDAGVRMREFKHTEQLPEERYITAKAMPQVEAENEEEEKQEQEQPYMHHEEPNASFQQTHLEQQQPQYVTYADFQQFQQRQMEQMQQYQQNQLELQ</sequence>
<accession>A0ABU6SQZ0</accession>
<proteinExistence type="predicted"/>
<organism evidence="3 4">
    <name type="scientific">Stylosanthes scabra</name>
    <dbReference type="NCBI Taxonomy" id="79078"/>
    <lineage>
        <taxon>Eukaryota</taxon>
        <taxon>Viridiplantae</taxon>
        <taxon>Streptophyta</taxon>
        <taxon>Embryophyta</taxon>
        <taxon>Tracheophyta</taxon>
        <taxon>Spermatophyta</taxon>
        <taxon>Magnoliopsida</taxon>
        <taxon>eudicotyledons</taxon>
        <taxon>Gunneridae</taxon>
        <taxon>Pentapetalae</taxon>
        <taxon>rosids</taxon>
        <taxon>fabids</taxon>
        <taxon>Fabales</taxon>
        <taxon>Fabaceae</taxon>
        <taxon>Papilionoideae</taxon>
        <taxon>50 kb inversion clade</taxon>
        <taxon>dalbergioids sensu lato</taxon>
        <taxon>Dalbergieae</taxon>
        <taxon>Pterocarpus clade</taxon>
        <taxon>Stylosanthes</taxon>
    </lineage>
</organism>
<gene>
    <name evidence="3" type="ORF">PIB30_075297</name>
</gene>
<feature type="region of interest" description="Disordered" evidence="1">
    <location>
        <begin position="120"/>
        <end position="153"/>
    </location>
</feature>
<name>A0ABU6SQZ0_9FABA</name>
<evidence type="ECO:0000313" key="3">
    <source>
        <dbReference type="EMBL" id="MED6138559.1"/>
    </source>
</evidence>
<dbReference type="InterPro" id="IPR046796">
    <property type="entry name" value="Transposase_32_dom"/>
</dbReference>
<evidence type="ECO:0000259" key="2">
    <source>
        <dbReference type="Pfam" id="PF20167"/>
    </source>
</evidence>
<keyword evidence="4" id="KW-1185">Reference proteome</keyword>
<evidence type="ECO:0000313" key="4">
    <source>
        <dbReference type="Proteomes" id="UP001341840"/>
    </source>
</evidence>
<comment type="caution">
    <text evidence="3">The sequence shown here is derived from an EMBL/GenBank/DDBJ whole genome shotgun (WGS) entry which is preliminary data.</text>
</comment>
<feature type="domain" description="Putative plant transposon protein" evidence="2">
    <location>
        <begin position="10"/>
        <end position="96"/>
    </location>
</feature>
<dbReference type="Proteomes" id="UP001341840">
    <property type="component" value="Unassembled WGS sequence"/>
</dbReference>